<gene>
    <name evidence="14" type="ORF">HMPREF1317_0995</name>
</gene>
<dbReference type="SUPFAM" id="SSF55811">
    <property type="entry name" value="Nudix"/>
    <property type="match status" value="1"/>
</dbReference>
<protein>
    <recommendedName>
        <fullName evidence="11">8-oxo-dGTP diphosphatase</fullName>
        <ecNumber evidence="11">3.6.1.55</ecNumber>
    </recommendedName>
</protein>
<keyword evidence="9" id="KW-0234">DNA repair</keyword>
<dbReference type="GO" id="GO:0006281">
    <property type="term" value="P:DNA repair"/>
    <property type="evidence" value="ECO:0007669"/>
    <property type="project" value="UniProtKB-KW"/>
</dbReference>
<feature type="region of interest" description="Disordered" evidence="12">
    <location>
        <begin position="160"/>
        <end position="186"/>
    </location>
</feature>
<feature type="region of interest" description="Disordered" evidence="12">
    <location>
        <begin position="69"/>
        <end position="93"/>
    </location>
</feature>
<dbReference type="PATRIC" id="fig|1125717.3.peg.935"/>
<dbReference type="AlphaFoldDB" id="J1HKY9"/>
<dbReference type="GO" id="GO:0035539">
    <property type="term" value="F:8-oxo-7,8-dihydrodeoxyguanosine triphosphate pyrophosphatase activity"/>
    <property type="evidence" value="ECO:0007669"/>
    <property type="project" value="UniProtKB-EC"/>
</dbReference>
<evidence type="ECO:0000256" key="1">
    <source>
        <dbReference type="ARBA" id="ARBA00001946"/>
    </source>
</evidence>
<keyword evidence="6" id="KW-0227">DNA damage</keyword>
<dbReference type="GO" id="GO:0046872">
    <property type="term" value="F:metal ion binding"/>
    <property type="evidence" value="ECO:0007669"/>
    <property type="project" value="UniProtKB-KW"/>
</dbReference>
<reference evidence="14 15" key="1">
    <citation type="submission" date="2012-05" db="EMBL/GenBank/DDBJ databases">
        <authorList>
            <person name="Harkins D.M."/>
            <person name="Madupu R."/>
            <person name="Durkin A.S."/>
            <person name="Torralba M."/>
            <person name="Methe B."/>
            <person name="Sutton G.G."/>
            <person name="Nelson K.E."/>
        </authorList>
    </citation>
    <scope>NUCLEOTIDE SEQUENCE [LARGE SCALE GENOMIC DNA]</scope>
    <source>
        <strain evidence="14 15">F0490</strain>
    </source>
</reference>
<name>J1HKY9_9ACTO</name>
<comment type="caution">
    <text evidence="14">The sequence shown here is derived from an EMBL/GenBank/DDBJ whole genome shotgun (WGS) entry which is preliminary data.</text>
</comment>
<dbReference type="EC" id="3.6.1.55" evidence="11"/>
<dbReference type="GO" id="GO:0044716">
    <property type="term" value="F:8-oxo-GDP phosphatase activity"/>
    <property type="evidence" value="ECO:0007669"/>
    <property type="project" value="TreeGrafter"/>
</dbReference>
<comment type="similarity">
    <text evidence="2">Belongs to the Nudix hydrolase family.</text>
</comment>
<dbReference type="PROSITE" id="PS51462">
    <property type="entry name" value="NUDIX"/>
    <property type="match status" value="1"/>
</dbReference>
<sequence>MTPRPVVAAAIVDSLHAPTGLLCAARAYPPQLRGRYELPGGKLEPDEAPLEGLAREIREELSTEIRVGEQVRAPSSGDGDASPVGADGDASPGPSWWPILEGRVMGVWLAEVAPGSPAPTASGSHCSLEWVRLDQVEALDWIGHDLDVVRAVVEVCREAHAGPASPPVRTATQRPPAVRGRSTRFP</sequence>
<evidence type="ECO:0000313" key="14">
    <source>
        <dbReference type="EMBL" id="EJF46208.1"/>
    </source>
</evidence>
<evidence type="ECO:0000256" key="2">
    <source>
        <dbReference type="ARBA" id="ARBA00005582"/>
    </source>
</evidence>
<keyword evidence="5" id="KW-0479">Metal-binding</keyword>
<evidence type="ECO:0000256" key="10">
    <source>
        <dbReference type="ARBA" id="ARBA00035861"/>
    </source>
</evidence>
<evidence type="ECO:0000256" key="9">
    <source>
        <dbReference type="ARBA" id="ARBA00023204"/>
    </source>
</evidence>
<evidence type="ECO:0000256" key="4">
    <source>
        <dbReference type="ARBA" id="ARBA00022705"/>
    </source>
</evidence>
<evidence type="ECO:0000256" key="8">
    <source>
        <dbReference type="ARBA" id="ARBA00022842"/>
    </source>
</evidence>
<keyword evidence="3" id="KW-0515">Mutator protein</keyword>
<comment type="cofactor">
    <cofactor evidence="1">
        <name>Mg(2+)</name>
        <dbReference type="ChEBI" id="CHEBI:18420"/>
    </cofactor>
</comment>
<dbReference type="GO" id="GO:0044715">
    <property type="term" value="F:8-oxo-dGDP phosphatase activity"/>
    <property type="evidence" value="ECO:0007669"/>
    <property type="project" value="TreeGrafter"/>
</dbReference>
<proteinExistence type="inferred from homology"/>
<evidence type="ECO:0000313" key="15">
    <source>
        <dbReference type="Proteomes" id="UP000004578"/>
    </source>
</evidence>
<feature type="domain" description="Nudix hydrolase" evidence="13">
    <location>
        <begin position="2"/>
        <end position="153"/>
    </location>
</feature>
<keyword evidence="7" id="KW-0378">Hydrolase</keyword>
<dbReference type="InterPro" id="IPR047127">
    <property type="entry name" value="MutT-like"/>
</dbReference>
<comment type="catalytic activity">
    <reaction evidence="10">
        <text>8-oxo-dGTP + H2O = 8-oxo-dGMP + diphosphate + H(+)</text>
        <dbReference type="Rhea" id="RHEA:31575"/>
        <dbReference type="ChEBI" id="CHEBI:15377"/>
        <dbReference type="ChEBI" id="CHEBI:15378"/>
        <dbReference type="ChEBI" id="CHEBI:33019"/>
        <dbReference type="ChEBI" id="CHEBI:63224"/>
        <dbReference type="ChEBI" id="CHEBI:77896"/>
        <dbReference type="EC" id="3.6.1.55"/>
    </reaction>
</comment>
<organism evidence="14 15">
    <name type="scientific">Schaalia georgiae F0490</name>
    <dbReference type="NCBI Taxonomy" id="1125717"/>
    <lineage>
        <taxon>Bacteria</taxon>
        <taxon>Bacillati</taxon>
        <taxon>Actinomycetota</taxon>
        <taxon>Actinomycetes</taxon>
        <taxon>Actinomycetales</taxon>
        <taxon>Actinomycetaceae</taxon>
        <taxon>Schaalia</taxon>
    </lineage>
</organism>
<dbReference type="Gene3D" id="3.90.79.10">
    <property type="entry name" value="Nucleoside Triphosphate Pyrophosphohydrolase"/>
    <property type="match status" value="1"/>
</dbReference>
<dbReference type="InterPro" id="IPR000086">
    <property type="entry name" value="NUDIX_hydrolase_dom"/>
</dbReference>
<accession>J1HKY9</accession>
<evidence type="ECO:0000256" key="5">
    <source>
        <dbReference type="ARBA" id="ARBA00022723"/>
    </source>
</evidence>
<dbReference type="InterPro" id="IPR015797">
    <property type="entry name" value="NUDIX_hydrolase-like_dom_sf"/>
</dbReference>
<dbReference type="EMBL" id="AKFS01000143">
    <property type="protein sequence ID" value="EJF46208.1"/>
    <property type="molecule type" value="Genomic_DNA"/>
</dbReference>
<evidence type="ECO:0000259" key="13">
    <source>
        <dbReference type="PROSITE" id="PS51462"/>
    </source>
</evidence>
<keyword evidence="8" id="KW-0460">Magnesium</keyword>
<evidence type="ECO:0000256" key="11">
    <source>
        <dbReference type="ARBA" id="ARBA00038905"/>
    </source>
</evidence>
<dbReference type="Pfam" id="PF00293">
    <property type="entry name" value="NUDIX"/>
    <property type="match status" value="1"/>
</dbReference>
<dbReference type="RefSeq" id="WP_005869697.1">
    <property type="nucleotide sequence ID" value="NZ_AKFS01000143.1"/>
</dbReference>
<dbReference type="PANTHER" id="PTHR47707:SF1">
    <property type="entry name" value="NUDIX HYDROLASE FAMILY PROTEIN"/>
    <property type="match status" value="1"/>
</dbReference>
<keyword evidence="4" id="KW-0235">DNA replication</keyword>
<evidence type="ECO:0000256" key="7">
    <source>
        <dbReference type="ARBA" id="ARBA00022801"/>
    </source>
</evidence>
<keyword evidence="15" id="KW-1185">Reference proteome</keyword>
<dbReference type="PANTHER" id="PTHR47707">
    <property type="entry name" value="8-OXO-DGTP DIPHOSPHATASE"/>
    <property type="match status" value="1"/>
</dbReference>
<dbReference type="GO" id="GO:0008413">
    <property type="term" value="F:8-oxo-7,8-dihydroguanosine triphosphate pyrophosphatase activity"/>
    <property type="evidence" value="ECO:0007669"/>
    <property type="project" value="TreeGrafter"/>
</dbReference>
<evidence type="ECO:0000256" key="3">
    <source>
        <dbReference type="ARBA" id="ARBA00022457"/>
    </source>
</evidence>
<evidence type="ECO:0000256" key="12">
    <source>
        <dbReference type="SAM" id="MobiDB-lite"/>
    </source>
</evidence>
<dbReference type="GO" id="GO:0006260">
    <property type="term" value="P:DNA replication"/>
    <property type="evidence" value="ECO:0007669"/>
    <property type="project" value="UniProtKB-KW"/>
</dbReference>
<evidence type="ECO:0000256" key="6">
    <source>
        <dbReference type="ARBA" id="ARBA00022763"/>
    </source>
</evidence>
<dbReference type="Proteomes" id="UP000004578">
    <property type="component" value="Unassembled WGS sequence"/>
</dbReference>